<feature type="transmembrane region" description="Helical" evidence="1">
    <location>
        <begin position="83"/>
        <end position="102"/>
    </location>
</feature>
<feature type="transmembrane region" description="Helical" evidence="1">
    <location>
        <begin position="12"/>
        <end position="31"/>
    </location>
</feature>
<reference evidence="2" key="1">
    <citation type="submission" date="2019-11" db="EMBL/GenBank/DDBJ databases">
        <authorList>
            <person name="Feng L."/>
        </authorList>
    </citation>
    <scope>NUCLEOTIDE SEQUENCE</scope>
    <source>
        <strain evidence="2">SsimulansLFYP27</strain>
    </source>
</reference>
<feature type="transmembrane region" description="Helical" evidence="1">
    <location>
        <begin position="122"/>
        <end position="140"/>
    </location>
</feature>
<evidence type="ECO:0000313" key="2">
    <source>
        <dbReference type="EMBL" id="VYU34163.1"/>
    </source>
</evidence>
<feature type="transmembrane region" description="Helical" evidence="1">
    <location>
        <begin position="844"/>
        <end position="863"/>
    </location>
</feature>
<keyword evidence="1" id="KW-0812">Transmembrane</keyword>
<feature type="transmembrane region" description="Helical" evidence="1">
    <location>
        <begin position="407"/>
        <end position="425"/>
    </location>
</feature>
<keyword evidence="1" id="KW-0472">Membrane</keyword>
<evidence type="ECO:0000256" key="1">
    <source>
        <dbReference type="SAM" id="Phobius"/>
    </source>
</evidence>
<proteinExistence type="predicted"/>
<keyword evidence="1" id="KW-1133">Transmembrane helix</keyword>
<dbReference type="AlphaFoldDB" id="A0A6N3E712"/>
<dbReference type="EMBL" id="CACRUO010000047">
    <property type="protein sequence ID" value="VYU34163.1"/>
    <property type="molecule type" value="Genomic_DNA"/>
</dbReference>
<feature type="transmembrane region" description="Helical" evidence="1">
    <location>
        <begin position="218"/>
        <end position="233"/>
    </location>
</feature>
<feature type="transmembrane region" description="Helical" evidence="1">
    <location>
        <begin position="147"/>
        <end position="166"/>
    </location>
</feature>
<name>A0A6N3E712_STASI</name>
<accession>A0A6N3E712</accession>
<dbReference type="Pfam" id="PF09586">
    <property type="entry name" value="YfhO"/>
    <property type="match status" value="1"/>
</dbReference>
<gene>
    <name evidence="2" type="ORF">SSLFYP27_01929</name>
</gene>
<dbReference type="PANTHER" id="PTHR38454">
    <property type="entry name" value="INTEGRAL MEMBRANE PROTEIN-RELATED"/>
    <property type="match status" value="1"/>
</dbReference>
<feature type="transmembrane region" description="Helical" evidence="1">
    <location>
        <begin position="432"/>
        <end position="449"/>
    </location>
</feature>
<feature type="transmembrane region" description="Helical" evidence="1">
    <location>
        <begin position="295"/>
        <end position="314"/>
    </location>
</feature>
<dbReference type="InterPro" id="IPR018580">
    <property type="entry name" value="Uncharacterised_YfhO"/>
</dbReference>
<dbReference type="RefSeq" id="WP_156666890.1">
    <property type="nucleotide sequence ID" value="NZ_CACRUO010000047.1"/>
</dbReference>
<feature type="transmembrane region" description="Helical" evidence="1">
    <location>
        <begin position="358"/>
        <end position="376"/>
    </location>
</feature>
<feature type="transmembrane region" description="Helical" evidence="1">
    <location>
        <begin position="383"/>
        <end position="401"/>
    </location>
</feature>
<feature type="transmembrane region" description="Helical" evidence="1">
    <location>
        <begin position="321"/>
        <end position="338"/>
    </location>
</feature>
<protein>
    <submittedName>
        <fullName evidence="2">Bacterial membrane protein YfhO</fullName>
    </submittedName>
</protein>
<dbReference type="PANTHER" id="PTHR38454:SF1">
    <property type="entry name" value="INTEGRAL MEMBRANE PROTEIN"/>
    <property type="match status" value="1"/>
</dbReference>
<sequence>MKFTLKHNLVRFLKIAGIGTLMMLIIFYPAIRAYTKHQIVFSGAGDGFRQMMPFQKYLYEHVTHFSSFYDISFGLGGDYIADLAYYYSTSPLTYLNFLFVWLGEHLLHMNPSSIEFWPGNQLFFAIVKAILTFIAAYYMMRYFKLKRYTALIATILYTASNVMMYFNFTWSFYGDVLIYLPLTILGVEKLFRERKAALLIIGLGLTLMSNFYFSYYEAIIIGAYLIYRTVAVYKEDILNRIQKIYITVVTILLSLMVASFGFYTGVSSFLHNDRKQNPLLEYPFFVDLLNTDKQTFISGFHILLSILVLIALLQFKLYKHYFYRLFAIMTWIFLLGSFTNPFDSFFNGFSIPQRRWVYMLAMSAAILVALMIQYLAEMSIISLIAATIPAVLVLIISSRYAEGEWHWWISTVVIITVLALILIIYKGQMKHWMKLMLIALILVQQFWQLKEYKENILSEYEAEVKQVTNYDYFSHPLNKKIKAIQKENQDDLMRIDYMSVYGLNSPFIYNYNGISLYSSIFDGEILNYYDNVMQINMPIDKNSTYRLFNNRANLMALWDVTDRFKMESDKNIPYGFELKDKIKHDDRIFVHSKNQIDYPSAHITNKTFNMDQLKSPLDREQAMLEGVVWDDKKGNSTLKTNPNLLQKAKTTLRDAKQIDQKHIQVQKNNGGLTMQLPESVANKYQDMYVEMDVERIAPASEHYVKINEYKQKRNRLDYKYRRFVNPVTMRIKASPELKLQLPKGKYRLQLKGIYGEDYSTLNRTKDTLTPVKVTKNNRNLHIQKPKSAQGYIVLPAAYRNGMYALIDGKKHEVKQGNGIMTVIPTKKGQTDIYLKYEPSLLKPLIVITGIGLVLSVVWCRYLLRRNKTKQ</sequence>
<feature type="transmembrane region" description="Helical" evidence="1">
    <location>
        <begin position="245"/>
        <end position="266"/>
    </location>
</feature>
<organism evidence="2">
    <name type="scientific">Staphylococcus simulans</name>
    <dbReference type="NCBI Taxonomy" id="1286"/>
    <lineage>
        <taxon>Bacteria</taxon>
        <taxon>Bacillati</taxon>
        <taxon>Bacillota</taxon>
        <taxon>Bacilli</taxon>
        <taxon>Bacillales</taxon>
        <taxon>Staphylococcaceae</taxon>
        <taxon>Staphylococcus</taxon>
    </lineage>
</organism>